<dbReference type="InterPro" id="IPR032675">
    <property type="entry name" value="LRR_dom_sf"/>
</dbReference>
<dbReference type="OrthoDB" id="3365698at2759"/>
<dbReference type="Gene3D" id="3.80.10.10">
    <property type="entry name" value="Ribonuclease Inhibitor"/>
    <property type="match status" value="1"/>
</dbReference>
<name>A0A4R5XEF5_9AGAM</name>
<organism evidence="1 2">
    <name type="scientific">Rickenella mellea</name>
    <dbReference type="NCBI Taxonomy" id="50990"/>
    <lineage>
        <taxon>Eukaryota</taxon>
        <taxon>Fungi</taxon>
        <taxon>Dikarya</taxon>
        <taxon>Basidiomycota</taxon>
        <taxon>Agaricomycotina</taxon>
        <taxon>Agaricomycetes</taxon>
        <taxon>Hymenochaetales</taxon>
        <taxon>Rickenellaceae</taxon>
        <taxon>Rickenella</taxon>
    </lineage>
</organism>
<dbReference type="Proteomes" id="UP000294933">
    <property type="component" value="Unassembled WGS sequence"/>
</dbReference>
<protein>
    <submittedName>
        <fullName evidence="1">Uncharacterized protein</fullName>
    </submittedName>
</protein>
<dbReference type="VEuPathDB" id="FungiDB:BD410DRAFT_779430"/>
<gene>
    <name evidence="1" type="ORF">BD410DRAFT_779430</name>
</gene>
<keyword evidence="2" id="KW-1185">Reference proteome</keyword>
<evidence type="ECO:0000313" key="2">
    <source>
        <dbReference type="Proteomes" id="UP000294933"/>
    </source>
</evidence>
<proteinExistence type="predicted"/>
<reference evidence="1 2" key="1">
    <citation type="submission" date="2018-06" db="EMBL/GenBank/DDBJ databases">
        <title>A transcriptomic atlas of mushroom development highlights an independent origin of complex multicellularity.</title>
        <authorList>
            <consortium name="DOE Joint Genome Institute"/>
            <person name="Krizsan K."/>
            <person name="Almasi E."/>
            <person name="Merenyi Z."/>
            <person name="Sahu N."/>
            <person name="Viragh M."/>
            <person name="Koszo T."/>
            <person name="Mondo S."/>
            <person name="Kiss B."/>
            <person name="Balint B."/>
            <person name="Kues U."/>
            <person name="Barry K."/>
            <person name="Hegedus J.C."/>
            <person name="Henrissat B."/>
            <person name="Johnson J."/>
            <person name="Lipzen A."/>
            <person name="Ohm R."/>
            <person name="Nagy I."/>
            <person name="Pangilinan J."/>
            <person name="Yan J."/>
            <person name="Xiong Y."/>
            <person name="Grigoriev I.V."/>
            <person name="Hibbett D.S."/>
            <person name="Nagy L.G."/>
        </authorList>
    </citation>
    <scope>NUCLEOTIDE SEQUENCE [LARGE SCALE GENOMIC DNA]</scope>
    <source>
        <strain evidence="1 2">SZMC22713</strain>
    </source>
</reference>
<dbReference type="EMBL" id="ML170156">
    <property type="protein sequence ID" value="TDL29122.1"/>
    <property type="molecule type" value="Genomic_DNA"/>
</dbReference>
<accession>A0A4R5XEF5</accession>
<dbReference type="STRING" id="50990.A0A4R5XEF5"/>
<evidence type="ECO:0000313" key="1">
    <source>
        <dbReference type="EMBL" id="TDL29122.1"/>
    </source>
</evidence>
<dbReference type="SUPFAM" id="SSF52047">
    <property type="entry name" value="RNI-like"/>
    <property type="match status" value="1"/>
</dbReference>
<dbReference type="AlphaFoldDB" id="A0A4R5XEF5"/>
<sequence length="522" mass="59575">MVPSPRQCISSPEIDILISAIQRIKTNDGDMDGTEIWFDNKRDPDLAGKCETCESENASGHHWFPKDAQECRVAMGQLKALNDSMVMLRNNVAQRLACLQRQHARLVLRDGIRSIPPEILAFIFRLAHLGGGHRVTETLSLVCTRFRDTCLRTPQMWSHLQNDFSPNKTSLNLNRSRDSALAITISHTHHYGTAGPDTTGFLELVTLYASRWVSLDIYTEDSCLKEIFSGLPILQLPQLARIRHNEETGQACPNGAGQYFYSKWNMPSLTSFEGTNVMPDWNFIGSNISYCKLYSVPSWDKSGQSFGCISMNDLTRSLRCLKSLQNLELDFHQINTATAVSPIAVLSNLQSLTLRFGPCMRSNILYELMATLSTPVLDTLHISISNHRIACACSEIFTHFETFDIFSNLKNFSLRTDHYNFWNPFLSELLRHSPLLRNLAIQVSFTSFMQDIGFVRHKHLQTVRFEKCDRLFEPQIKAMYKNWMGQTTKKVEVIKCKCLSEIFLSKWETVLKEDGVQLIWEV</sequence>